<keyword evidence="1" id="KW-0812">Transmembrane</keyword>
<keyword evidence="1" id="KW-0472">Membrane</keyword>
<dbReference type="Proteomes" id="UP000193450">
    <property type="component" value="Chromosome"/>
</dbReference>
<dbReference type="STRING" id="716816.BST96_04810"/>
<dbReference type="AlphaFoldDB" id="A0A1X9NC67"/>
<protein>
    <submittedName>
        <fullName evidence="2">Uncharacterized protein</fullName>
    </submittedName>
</protein>
<dbReference type="OrthoDB" id="6388786at2"/>
<dbReference type="KEGG" id="osg:BST96_04810"/>
<proteinExistence type="predicted"/>
<name>A0A1X9NC67_9GAMM</name>
<dbReference type="RefSeq" id="WP_085757606.1">
    <property type="nucleotide sequence ID" value="NZ_CP019343.1"/>
</dbReference>
<keyword evidence="1" id="KW-1133">Transmembrane helix</keyword>
<sequence length="70" mass="8440">MHISPSLLLLLLVIFVFSPSIQEWVTQGGTAWYRPYQLWLITIIFVWWSIRRYERRQNAISEKEKSSNEL</sequence>
<organism evidence="2 3">
    <name type="scientific">Oceanicoccus sagamiensis</name>
    <dbReference type="NCBI Taxonomy" id="716816"/>
    <lineage>
        <taxon>Bacteria</taxon>
        <taxon>Pseudomonadati</taxon>
        <taxon>Pseudomonadota</taxon>
        <taxon>Gammaproteobacteria</taxon>
        <taxon>Cellvibrionales</taxon>
        <taxon>Spongiibacteraceae</taxon>
        <taxon>Oceanicoccus</taxon>
    </lineage>
</organism>
<evidence type="ECO:0000313" key="3">
    <source>
        <dbReference type="Proteomes" id="UP000193450"/>
    </source>
</evidence>
<evidence type="ECO:0000256" key="1">
    <source>
        <dbReference type="SAM" id="Phobius"/>
    </source>
</evidence>
<gene>
    <name evidence="2" type="ORF">BST96_04810</name>
</gene>
<keyword evidence="3" id="KW-1185">Reference proteome</keyword>
<evidence type="ECO:0000313" key="2">
    <source>
        <dbReference type="EMBL" id="ARN73495.1"/>
    </source>
</evidence>
<reference evidence="2 3" key="1">
    <citation type="submission" date="2016-11" db="EMBL/GenBank/DDBJ databases">
        <title>Trade-off between light-utilization and light-protection in marine flavobacteria.</title>
        <authorList>
            <person name="Kumagai Y."/>
        </authorList>
    </citation>
    <scope>NUCLEOTIDE SEQUENCE [LARGE SCALE GENOMIC DNA]</scope>
    <source>
        <strain evidence="2 3">NBRC 107125</strain>
    </source>
</reference>
<feature type="transmembrane region" description="Helical" evidence="1">
    <location>
        <begin position="32"/>
        <end position="50"/>
    </location>
</feature>
<accession>A0A1X9NC67</accession>
<dbReference type="EMBL" id="CP019343">
    <property type="protein sequence ID" value="ARN73495.1"/>
    <property type="molecule type" value="Genomic_DNA"/>
</dbReference>